<protein>
    <recommendedName>
        <fullName evidence="4">Aspartyl/glutamyl-tRNA(Asn/Gln) amidotransferase subunit C</fullName>
    </recommendedName>
</protein>
<keyword evidence="1" id="KW-0175">Coiled coil</keyword>
<gene>
    <name evidence="2" type="ORF">EYM_00200</name>
</gene>
<organism evidence="2 3">
    <name type="scientific">Ignicoccus islandicus DSM 13165</name>
    <dbReference type="NCBI Taxonomy" id="940295"/>
    <lineage>
        <taxon>Archaea</taxon>
        <taxon>Thermoproteota</taxon>
        <taxon>Thermoprotei</taxon>
        <taxon>Desulfurococcales</taxon>
        <taxon>Desulfurococcaceae</taxon>
        <taxon>Ignicoccus</taxon>
    </lineage>
</organism>
<accession>A0A0U3ECC0</accession>
<evidence type="ECO:0000256" key="1">
    <source>
        <dbReference type="SAM" id="Coils"/>
    </source>
</evidence>
<keyword evidence="3" id="KW-1185">Reference proteome</keyword>
<evidence type="ECO:0000313" key="2">
    <source>
        <dbReference type="EMBL" id="ALU12099.1"/>
    </source>
</evidence>
<evidence type="ECO:0008006" key="4">
    <source>
        <dbReference type="Google" id="ProtNLM"/>
    </source>
</evidence>
<evidence type="ECO:0000313" key="3">
    <source>
        <dbReference type="Proteomes" id="UP000060778"/>
    </source>
</evidence>
<dbReference type="InterPro" id="IPR036113">
    <property type="entry name" value="Asp/Glu-ADT_sf_sub_c"/>
</dbReference>
<dbReference type="GeneID" id="30679459"/>
<dbReference type="NCBIfam" id="TIGR00135">
    <property type="entry name" value="gatC"/>
    <property type="match status" value="1"/>
</dbReference>
<sequence>MIDARRAAELSKLKLSEEELKRLEEDLKDIYSLFEKLNSIEVTGEPMYTPSDLTNVARNDEPSECLGDKWISLAPLKEETEEGKFVVSPRPL</sequence>
<dbReference type="InterPro" id="IPR003837">
    <property type="entry name" value="GatC"/>
</dbReference>
<dbReference type="Gene3D" id="1.10.20.60">
    <property type="entry name" value="Glu-tRNAGln amidotransferase C subunit, N-terminal domain"/>
    <property type="match status" value="1"/>
</dbReference>
<dbReference type="RefSeq" id="WP_075049129.1">
    <property type="nucleotide sequence ID" value="NZ_CP006867.1"/>
</dbReference>
<dbReference type="EMBL" id="CP006867">
    <property type="protein sequence ID" value="ALU12099.1"/>
    <property type="molecule type" value="Genomic_DNA"/>
</dbReference>
<dbReference type="AlphaFoldDB" id="A0A0U3ECC0"/>
<dbReference type="STRING" id="940295.EYM_00200"/>
<name>A0A0U3ECC0_9CREN</name>
<dbReference type="SUPFAM" id="SSF141000">
    <property type="entry name" value="Glu-tRNAGln amidotransferase C subunit"/>
    <property type="match status" value="1"/>
</dbReference>
<dbReference type="GO" id="GO:0006450">
    <property type="term" value="P:regulation of translational fidelity"/>
    <property type="evidence" value="ECO:0007669"/>
    <property type="project" value="InterPro"/>
</dbReference>
<feature type="coiled-coil region" evidence="1">
    <location>
        <begin position="6"/>
        <end position="40"/>
    </location>
</feature>
<dbReference type="Proteomes" id="UP000060778">
    <property type="component" value="Chromosome"/>
</dbReference>
<dbReference type="KEGG" id="iis:EYM_00200"/>
<dbReference type="Pfam" id="PF02686">
    <property type="entry name" value="GatC"/>
    <property type="match status" value="1"/>
</dbReference>
<reference evidence="2 3" key="1">
    <citation type="submission" date="2013-11" db="EMBL/GenBank/DDBJ databases">
        <title>Comparative genomics of Ignicoccus.</title>
        <authorList>
            <person name="Podar M."/>
        </authorList>
    </citation>
    <scope>NUCLEOTIDE SEQUENCE [LARGE SCALE GENOMIC DNA]</scope>
    <source>
        <strain evidence="2 3">DSM 13165</strain>
    </source>
</reference>
<proteinExistence type="predicted"/>